<sequence>MTSSMYVPRTLNSSPKTVQPVIKKPPSRSNQASAKSKEYVRPTTIIVNNRMTRSFAAIPLTESNHATAALSLDRRQETPRSVKRKPVEKIFKVDQKEESDAKSSDYSPTYKVISPRTRFSPYINEQIPESEIPNIAVSVLSPDLNDLKTSCAVEENLRVQEVEKDRLLQEELEFKRREQEELEALNALQLADEKRLTAMIEEERSKKEAEEKLREEAKRKRCKHSMFRKNAECHENFIFDWVTDGNTCHYESVLGRKELDTKNQCRMNLCKIPLY</sequence>
<keyword evidence="3" id="KW-1185">Reference proteome</keyword>
<evidence type="ECO:0000256" key="2">
    <source>
        <dbReference type="SAM" id="MobiDB-lite"/>
    </source>
</evidence>
<evidence type="ECO:0000313" key="4">
    <source>
        <dbReference type="WBParaSite" id="nRc.2.0.1.t22604-RA"/>
    </source>
</evidence>
<evidence type="ECO:0000313" key="3">
    <source>
        <dbReference type="Proteomes" id="UP000887565"/>
    </source>
</evidence>
<evidence type="ECO:0000256" key="1">
    <source>
        <dbReference type="SAM" id="Coils"/>
    </source>
</evidence>
<name>A0A915J810_ROMCU</name>
<keyword evidence="1" id="KW-0175">Coiled coil</keyword>
<protein>
    <submittedName>
        <fullName evidence="4">Uncharacterized protein</fullName>
    </submittedName>
</protein>
<feature type="compositionally biased region" description="Polar residues" evidence="2">
    <location>
        <begin position="1"/>
        <end position="17"/>
    </location>
</feature>
<feature type="region of interest" description="Disordered" evidence="2">
    <location>
        <begin position="1"/>
        <end position="37"/>
    </location>
</feature>
<dbReference type="Proteomes" id="UP000887565">
    <property type="component" value="Unplaced"/>
</dbReference>
<accession>A0A915J810</accession>
<feature type="coiled-coil region" evidence="1">
    <location>
        <begin position="165"/>
        <end position="220"/>
    </location>
</feature>
<organism evidence="3 4">
    <name type="scientific">Romanomermis culicivorax</name>
    <name type="common">Nematode worm</name>
    <dbReference type="NCBI Taxonomy" id="13658"/>
    <lineage>
        <taxon>Eukaryota</taxon>
        <taxon>Metazoa</taxon>
        <taxon>Ecdysozoa</taxon>
        <taxon>Nematoda</taxon>
        <taxon>Enoplea</taxon>
        <taxon>Dorylaimia</taxon>
        <taxon>Mermithida</taxon>
        <taxon>Mermithoidea</taxon>
        <taxon>Mermithidae</taxon>
        <taxon>Romanomermis</taxon>
    </lineage>
</organism>
<reference evidence="4" key="1">
    <citation type="submission" date="2022-11" db="UniProtKB">
        <authorList>
            <consortium name="WormBaseParasite"/>
        </authorList>
    </citation>
    <scope>IDENTIFICATION</scope>
</reference>
<proteinExistence type="predicted"/>
<dbReference type="AlphaFoldDB" id="A0A915J810"/>
<dbReference type="WBParaSite" id="nRc.2.0.1.t22604-RA">
    <property type="protein sequence ID" value="nRc.2.0.1.t22604-RA"/>
    <property type="gene ID" value="nRc.2.0.1.g22604"/>
</dbReference>